<keyword evidence="3" id="KW-1185">Reference proteome</keyword>
<dbReference type="InterPro" id="IPR011033">
    <property type="entry name" value="PRC_barrel-like_sf"/>
</dbReference>
<evidence type="ECO:0000313" key="3">
    <source>
        <dbReference type="Proteomes" id="UP000546162"/>
    </source>
</evidence>
<accession>A0A7W7H1H8</accession>
<dbReference type="InterPro" id="IPR027275">
    <property type="entry name" value="PRC-brl_dom"/>
</dbReference>
<dbReference type="GO" id="GO:0030077">
    <property type="term" value="C:plasma membrane light-harvesting complex"/>
    <property type="evidence" value="ECO:0007669"/>
    <property type="project" value="InterPro"/>
</dbReference>
<sequence>MITLEQVHQLYGRQVHGPDGDMIGTVAQVWDDGVGHPAWAGVRTSRFGFGKRLVPLHDAALHDGRLVVPFTRALVLEAPRISALDDDPLSRADVVRLNRHYRLPLLGRR</sequence>
<proteinExistence type="predicted"/>
<reference evidence="2 3" key="1">
    <citation type="submission" date="2020-08" db="EMBL/GenBank/DDBJ databases">
        <title>Sequencing the genomes of 1000 actinobacteria strains.</title>
        <authorList>
            <person name="Klenk H.-P."/>
        </authorList>
    </citation>
    <scope>NUCLEOTIDE SEQUENCE [LARGE SCALE GENOMIC DNA]</scope>
    <source>
        <strain evidence="2 3">DSM 45809</strain>
    </source>
</reference>
<dbReference type="InterPro" id="IPR014747">
    <property type="entry name" value="Bac_photo_RC_H_C"/>
</dbReference>
<dbReference type="GO" id="GO:0019684">
    <property type="term" value="P:photosynthesis, light reaction"/>
    <property type="evidence" value="ECO:0007669"/>
    <property type="project" value="InterPro"/>
</dbReference>
<dbReference type="Gene3D" id="3.90.50.10">
    <property type="entry name" value="Photosynthetic Reaction Center, subunit H, domain 2"/>
    <property type="match status" value="1"/>
</dbReference>
<name>A0A7W7H1H8_9ACTN</name>
<dbReference type="AlphaFoldDB" id="A0A7W7H1H8"/>
<dbReference type="EMBL" id="JACHNB010000001">
    <property type="protein sequence ID" value="MBB4742255.1"/>
    <property type="molecule type" value="Genomic_DNA"/>
</dbReference>
<protein>
    <recommendedName>
        <fullName evidence="1">PRC-barrel domain-containing protein</fullName>
    </recommendedName>
</protein>
<evidence type="ECO:0000313" key="2">
    <source>
        <dbReference type="EMBL" id="MBB4742255.1"/>
    </source>
</evidence>
<comment type="caution">
    <text evidence="2">The sequence shown here is derived from an EMBL/GenBank/DDBJ whole genome shotgun (WGS) entry which is preliminary data.</text>
</comment>
<evidence type="ECO:0000259" key="1">
    <source>
        <dbReference type="Pfam" id="PF05239"/>
    </source>
</evidence>
<dbReference type="Proteomes" id="UP000546162">
    <property type="component" value="Unassembled WGS sequence"/>
</dbReference>
<feature type="domain" description="PRC-barrel" evidence="1">
    <location>
        <begin position="6"/>
        <end position="74"/>
    </location>
</feature>
<organism evidence="2 3">
    <name type="scientific">Actinoplanes octamycinicus</name>
    <dbReference type="NCBI Taxonomy" id="135948"/>
    <lineage>
        <taxon>Bacteria</taxon>
        <taxon>Bacillati</taxon>
        <taxon>Actinomycetota</taxon>
        <taxon>Actinomycetes</taxon>
        <taxon>Micromonosporales</taxon>
        <taxon>Micromonosporaceae</taxon>
        <taxon>Actinoplanes</taxon>
    </lineage>
</organism>
<dbReference type="SUPFAM" id="SSF50346">
    <property type="entry name" value="PRC-barrel domain"/>
    <property type="match status" value="1"/>
</dbReference>
<gene>
    <name evidence="2" type="ORF">BJY16_005714</name>
</gene>
<dbReference type="Pfam" id="PF05239">
    <property type="entry name" value="PRC"/>
    <property type="match status" value="1"/>
</dbReference>
<dbReference type="RefSeq" id="WP_185042652.1">
    <property type="nucleotide sequence ID" value="NZ_BAABFG010000005.1"/>
</dbReference>